<protein>
    <recommendedName>
        <fullName evidence="5">3-deoxy-manno-octulosonate cytidylyltransferase</fullName>
        <ecNumber evidence="5">2.7.7.38</ecNumber>
    </recommendedName>
    <alternativeName>
        <fullName evidence="5">CMP-2-keto-3-deoxyoctulosonic acid synthase</fullName>
        <shortName evidence="5">CKS</shortName>
        <shortName evidence="5">CMP-KDO synthase</shortName>
    </alternativeName>
</protein>
<keyword evidence="2 5" id="KW-0808">Transferase</keyword>
<dbReference type="NCBIfam" id="NF003950">
    <property type="entry name" value="PRK05450.1-3"/>
    <property type="match status" value="1"/>
</dbReference>
<comment type="function">
    <text evidence="5">Activates KDO (a required 8-carbon sugar) for incorporation into bacterial lipopolysaccharide in Gram-negative bacteria.</text>
</comment>
<dbReference type="EC" id="2.7.7.38" evidence="5"/>
<dbReference type="AlphaFoldDB" id="A0A7V5P0U2"/>
<dbReference type="Pfam" id="PF02348">
    <property type="entry name" value="CTP_transf_3"/>
    <property type="match status" value="1"/>
</dbReference>
<name>A0A7V5P0U2_9BACT</name>
<dbReference type="Proteomes" id="UP000886101">
    <property type="component" value="Unassembled WGS sequence"/>
</dbReference>
<proteinExistence type="inferred from homology"/>
<evidence type="ECO:0000256" key="5">
    <source>
        <dbReference type="HAMAP-Rule" id="MF_00057"/>
    </source>
</evidence>
<dbReference type="FunFam" id="3.90.550.10:FF:000011">
    <property type="entry name" value="3-deoxy-manno-octulosonate cytidylyltransferase"/>
    <property type="match status" value="1"/>
</dbReference>
<gene>
    <name evidence="5 6" type="primary">kdsB</name>
    <name evidence="6" type="ORF">ENJ96_07960</name>
</gene>
<dbReference type="GO" id="GO:0033468">
    <property type="term" value="P:CMP-keto-3-deoxy-D-manno-octulosonic acid biosynthetic process"/>
    <property type="evidence" value="ECO:0007669"/>
    <property type="project" value="UniProtKB-UniRule"/>
</dbReference>
<evidence type="ECO:0000313" key="6">
    <source>
        <dbReference type="EMBL" id="HHI97773.1"/>
    </source>
</evidence>
<dbReference type="NCBIfam" id="NF009905">
    <property type="entry name" value="PRK13368.1"/>
    <property type="match status" value="1"/>
</dbReference>
<dbReference type="NCBIfam" id="NF003952">
    <property type="entry name" value="PRK05450.1-5"/>
    <property type="match status" value="1"/>
</dbReference>
<sequence>MKIVAIIPARYASERFPGKPLALIKGRPMIQHVYLRAKKSPTLEKVVVATDDERIKRAVEEIGGESLMTSPSHRCGTERIAEAADLLRLSEDDIVVNIQGDQPLLEPVVIEELVRPLLLKSEILMATLAVPIKREEEKDDPNRVKVVLDREGFALYFSRAPIPFHRPPGESPVYLRHIGLYAYRRDFLDVFVRLEPGELEKAEKLEQLRALEYGYRIAVSITKYDFPEVDTPEDLKRVEELMTK</sequence>
<dbReference type="GO" id="GO:0016020">
    <property type="term" value="C:membrane"/>
    <property type="evidence" value="ECO:0007669"/>
    <property type="project" value="UniProtKB-SubCell"/>
</dbReference>
<comment type="subcellular location">
    <subcellularLocation>
        <location evidence="5">Cytoplasm</location>
    </subcellularLocation>
    <subcellularLocation>
        <location evidence="1">Membrane</location>
    </subcellularLocation>
</comment>
<dbReference type="Gene3D" id="3.90.550.10">
    <property type="entry name" value="Spore Coat Polysaccharide Biosynthesis Protein SpsA, Chain A"/>
    <property type="match status" value="1"/>
</dbReference>
<comment type="caution">
    <text evidence="6">The sequence shown here is derived from an EMBL/GenBank/DDBJ whole genome shotgun (WGS) entry which is preliminary data.</text>
</comment>
<accession>A0A7V5P0U2</accession>
<dbReference type="HAMAP" id="MF_00057">
    <property type="entry name" value="KdsB"/>
    <property type="match status" value="1"/>
</dbReference>
<reference evidence="6" key="1">
    <citation type="journal article" date="2020" name="mSystems">
        <title>Genome- and Community-Level Interaction Insights into Carbon Utilization and Element Cycling Functions of Hydrothermarchaeota in Hydrothermal Sediment.</title>
        <authorList>
            <person name="Zhou Z."/>
            <person name="Liu Y."/>
            <person name="Xu W."/>
            <person name="Pan J."/>
            <person name="Luo Z.H."/>
            <person name="Li M."/>
        </authorList>
    </citation>
    <scope>NUCLEOTIDE SEQUENCE [LARGE SCALE GENOMIC DNA]</scope>
    <source>
        <strain evidence="6">HyVt-533</strain>
    </source>
</reference>
<evidence type="ECO:0000256" key="3">
    <source>
        <dbReference type="ARBA" id="ARBA00022695"/>
    </source>
</evidence>
<evidence type="ECO:0000256" key="2">
    <source>
        <dbReference type="ARBA" id="ARBA00022679"/>
    </source>
</evidence>
<dbReference type="UniPathway" id="UPA00358">
    <property type="reaction ID" value="UER00476"/>
</dbReference>
<dbReference type="EMBL" id="DROK01000234">
    <property type="protein sequence ID" value="HHI97773.1"/>
    <property type="molecule type" value="Genomic_DNA"/>
</dbReference>
<comment type="catalytic activity">
    <reaction evidence="5">
        <text>3-deoxy-alpha-D-manno-oct-2-ulosonate + CTP = CMP-3-deoxy-beta-D-manno-octulosonate + diphosphate</text>
        <dbReference type="Rhea" id="RHEA:23448"/>
        <dbReference type="ChEBI" id="CHEBI:33019"/>
        <dbReference type="ChEBI" id="CHEBI:37563"/>
        <dbReference type="ChEBI" id="CHEBI:85986"/>
        <dbReference type="ChEBI" id="CHEBI:85987"/>
        <dbReference type="EC" id="2.7.7.38"/>
    </reaction>
</comment>
<keyword evidence="4 5" id="KW-0448">Lipopolysaccharide biosynthesis</keyword>
<dbReference type="InterPro" id="IPR003329">
    <property type="entry name" value="Cytidylyl_trans"/>
</dbReference>
<dbReference type="InterPro" id="IPR029044">
    <property type="entry name" value="Nucleotide-diphossugar_trans"/>
</dbReference>
<dbReference type="GO" id="GO:0008690">
    <property type="term" value="F:3-deoxy-manno-octulosonate cytidylyltransferase activity"/>
    <property type="evidence" value="ECO:0007669"/>
    <property type="project" value="UniProtKB-UniRule"/>
</dbReference>
<evidence type="ECO:0000256" key="4">
    <source>
        <dbReference type="ARBA" id="ARBA00022985"/>
    </source>
</evidence>
<dbReference type="GO" id="GO:0005829">
    <property type="term" value="C:cytosol"/>
    <property type="evidence" value="ECO:0007669"/>
    <property type="project" value="TreeGrafter"/>
</dbReference>
<comment type="similarity">
    <text evidence="5">Belongs to the KdsB family.</text>
</comment>
<keyword evidence="3 5" id="KW-0548">Nucleotidyltransferase</keyword>
<dbReference type="PANTHER" id="PTHR42866">
    <property type="entry name" value="3-DEOXY-MANNO-OCTULOSONATE CYTIDYLYLTRANSFERASE"/>
    <property type="match status" value="1"/>
</dbReference>
<dbReference type="GO" id="GO:0009103">
    <property type="term" value="P:lipopolysaccharide biosynthetic process"/>
    <property type="evidence" value="ECO:0007669"/>
    <property type="project" value="UniProtKB-UniRule"/>
</dbReference>
<dbReference type="SUPFAM" id="SSF53448">
    <property type="entry name" value="Nucleotide-diphospho-sugar transferases"/>
    <property type="match status" value="1"/>
</dbReference>
<evidence type="ECO:0000256" key="1">
    <source>
        <dbReference type="ARBA" id="ARBA00004370"/>
    </source>
</evidence>
<keyword evidence="5" id="KW-0963">Cytoplasm</keyword>
<dbReference type="InterPro" id="IPR004528">
    <property type="entry name" value="KdsB"/>
</dbReference>
<dbReference type="PANTHER" id="PTHR42866:SF2">
    <property type="entry name" value="3-DEOXY-MANNO-OCTULOSONATE CYTIDYLYLTRANSFERASE, MITOCHONDRIAL"/>
    <property type="match status" value="1"/>
</dbReference>
<organism evidence="6">
    <name type="scientific">Thermodesulfatator atlanticus</name>
    <dbReference type="NCBI Taxonomy" id="501497"/>
    <lineage>
        <taxon>Bacteria</taxon>
        <taxon>Pseudomonadati</taxon>
        <taxon>Thermodesulfobacteriota</taxon>
        <taxon>Thermodesulfobacteria</taxon>
        <taxon>Thermodesulfobacteriales</taxon>
        <taxon>Thermodesulfatatoraceae</taxon>
        <taxon>Thermodesulfatator</taxon>
    </lineage>
</organism>
<comment type="pathway">
    <text evidence="5">Nucleotide-sugar biosynthesis; CMP-3-deoxy-D-manno-octulosonate biosynthesis; CMP-3-deoxy-D-manno-octulosonate from 3-deoxy-D-manno-octulosonate and CTP: step 1/1.</text>
</comment>
<dbReference type="NCBIfam" id="TIGR00466">
    <property type="entry name" value="kdsB"/>
    <property type="match status" value="1"/>
</dbReference>
<dbReference type="CDD" id="cd02517">
    <property type="entry name" value="CMP-KDO-Synthetase"/>
    <property type="match status" value="1"/>
</dbReference>